<comment type="caution">
    <text evidence="2">The sequence shown here is derived from an EMBL/GenBank/DDBJ whole genome shotgun (WGS) entry which is preliminary data.</text>
</comment>
<gene>
    <name evidence="2" type="ORF">CEG18_24860</name>
</gene>
<reference evidence="2 3" key="1">
    <citation type="submission" date="2017-06" db="EMBL/GenBank/DDBJ databases">
        <title>Draft genome of Pseudomonas nitroreducens DF05.</title>
        <authorList>
            <person name="Iyer R."/>
        </authorList>
    </citation>
    <scope>NUCLEOTIDE SEQUENCE [LARGE SCALE GENOMIC DNA]</scope>
    <source>
        <strain evidence="2 3">DF05</strain>
    </source>
</reference>
<sequence>MLLFFLLLILVTAIVANVQLHKWKRQRRMDVRAAVKSRKKPAPRKKAAVEVDLDEIDWDVLVSDELDVTPPPPTATPPAPAKPVPVRTERPAPPPPAKPKAEPRDEFLPLERALPPGQLTAAQRDQAMAQLLKTSLHIPTPEPGEEHVVLDIDDGSYVPVATHPTAAAIALGHLAESLEQRKGAQLLRELRGKELGLLVVARNPQKPSVARLWKIQPEDL</sequence>
<feature type="region of interest" description="Disordered" evidence="1">
    <location>
        <begin position="65"/>
        <end position="105"/>
    </location>
</feature>
<dbReference type="RefSeq" id="WP_088421186.1">
    <property type="nucleotide sequence ID" value="NZ_NJBA01000010.1"/>
</dbReference>
<dbReference type="Proteomes" id="UP000198145">
    <property type="component" value="Unassembled WGS sequence"/>
</dbReference>
<dbReference type="STRING" id="46680.GCA_000807755_02597"/>
<dbReference type="EMBL" id="NJBA01000010">
    <property type="protein sequence ID" value="OWP48139.1"/>
    <property type="molecule type" value="Genomic_DNA"/>
</dbReference>
<evidence type="ECO:0000313" key="3">
    <source>
        <dbReference type="Proteomes" id="UP000198145"/>
    </source>
</evidence>
<protein>
    <submittedName>
        <fullName evidence="2">Uncharacterized protein</fullName>
    </submittedName>
</protein>
<organism evidence="2 3">
    <name type="scientific">Pseudomonas nitroreducens</name>
    <dbReference type="NCBI Taxonomy" id="46680"/>
    <lineage>
        <taxon>Bacteria</taxon>
        <taxon>Pseudomonadati</taxon>
        <taxon>Pseudomonadota</taxon>
        <taxon>Gammaproteobacteria</taxon>
        <taxon>Pseudomonadales</taxon>
        <taxon>Pseudomonadaceae</taxon>
        <taxon>Pseudomonas</taxon>
    </lineage>
</organism>
<proteinExistence type="predicted"/>
<feature type="compositionally biased region" description="Pro residues" evidence="1">
    <location>
        <begin position="69"/>
        <end position="83"/>
    </location>
</feature>
<name>A0A246F4M9_PSENT</name>
<evidence type="ECO:0000256" key="1">
    <source>
        <dbReference type="SAM" id="MobiDB-lite"/>
    </source>
</evidence>
<evidence type="ECO:0000313" key="2">
    <source>
        <dbReference type="EMBL" id="OWP48139.1"/>
    </source>
</evidence>
<accession>A0A246F4M9</accession>
<dbReference type="AlphaFoldDB" id="A0A246F4M9"/>